<dbReference type="InterPro" id="IPR058163">
    <property type="entry name" value="LysR-type_TF_proteobact-type"/>
</dbReference>
<keyword evidence="4" id="KW-0804">Transcription</keyword>
<dbReference type="Proteomes" id="UP000231901">
    <property type="component" value="Chromosome"/>
</dbReference>
<dbReference type="PROSITE" id="PS50931">
    <property type="entry name" value="HTH_LYSR"/>
    <property type="match status" value="1"/>
</dbReference>
<dbReference type="GeneID" id="66565867"/>
<proteinExistence type="inferred from homology"/>
<evidence type="ECO:0000256" key="4">
    <source>
        <dbReference type="ARBA" id="ARBA00023163"/>
    </source>
</evidence>
<dbReference type="InterPro" id="IPR005119">
    <property type="entry name" value="LysR_subst-bd"/>
</dbReference>
<name>A0A2K8QPH6_9GAMM</name>
<gene>
    <name evidence="6" type="ORF">CVE23_16225</name>
</gene>
<sequence length="309" mass="34460">MATLFSAESLRGITNFVIAAQSRSFTEAAEHLGITKSAVGKSIARLEERLGTQLFHRSTRKLSLTSDGEAYLKSCLSALDILDSAEHALCRKQEVPAGSVRIDMPASFGRNLMMPVLLDVLARYPALRLILTFNDRLIDPVEEGIDLILRLGELQSTDELIARRLSRQRLILCAAPAYLERYGEPADVESLKKHSCIMGYRRGAPLAWRFRAEDQREIRFVSATAHEISDGDAKLQACLAGAGIAQFPEAMVIRYLEQSLLVPLLAEYTPEPVELNIVWPRTKHLFPKIRLIVDELLKKAEGGHFGPLR</sequence>
<dbReference type="GO" id="GO:0003677">
    <property type="term" value="F:DNA binding"/>
    <property type="evidence" value="ECO:0007669"/>
    <property type="project" value="UniProtKB-KW"/>
</dbReference>
<dbReference type="Gene3D" id="3.40.190.290">
    <property type="match status" value="1"/>
</dbReference>
<dbReference type="InterPro" id="IPR036390">
    <property type="entry name" value="WH_DNA-bd_sf"/>
</dbReference>
<evidence type="ECO:0000256" key="1">
    <source>
        <dbReference type="ARBA" id="ARBA00009437"/>
    </source>
</evidence>
<dbReference type="InterPro" id="IPR036388">
    <property type="entry name" value="WH-like_DNA-bd_sf"/>
</dbReference>
<evidence type="ECO:0000256" key="2">
    <source>
        <dbReference type="ARBA" id="ARBA00023015"/>
    </source>
</evidence>
<dbReference type="Gene3D" id="1.10.10.10">
    <property type="entry name" value="Winged helix-like DNA-binding domain superfamily/Winged helix DNA-binding domain"/>
    <property type="match status" value="1"/>
</dbReference>
<accession>A0A2K8QPH6</accession>
<dbReference type="PRINTS" id="PR00039">
    <property type="entry name" value="HTHLYSR"/>
</dbReference>
<evidence type="ECO:0000256" key="3">
    <source>
        <dbReference type="ARBA" id="ARBA00023125"/>
    </source>
</evidence>
<dbReference type="AlphaFoldDB" id="A0A2K8QPH6"/>
<dbReference type="PANTHER" id="PTHR30537">
    <property type="entry name" value="HTH-TYPE TRANSCRIPTIONAL REGULATOR"/>
    <property type="match status" value="1"/>
</dbReference>
<keyword evidence="2" id="KW-0805">Transcription regulation</keyword>
<dbReference type="Pfam" id="PF00126">
    <property type="entry name" value="HTH_1"/>
    <property type="match status" value="1"/>
</dbReference>
<reference evidence="7" key="1">
    <citation type="journal article" date="2018" name="Genome Announc.">
        <title>Complete genome sequence of a Dickeya fangzhongdai type strain causing bleeding canker of pear tree trunks.</title>
        <authorList>
            <person name="Zhao Y."/>
            <person name="Tian Y."/>
            <person name="Li X."/>
            <person name="Hu B."/>
        </authorList>
    </citation>
    <scope>NUCLEOTIDE SEQUENCE [LARGE SCALE GENOMIC DNA]</scope>
    <source>
        <strain evidence="7">DSM 101947</strain>
    </source>
</reference>
<dbReference type="RefSeq" id="WP_100849958.1">
    <property type="nucleotide sequence ID" value="NZ_BMJF01000006.1"/>
</dbReference>
<evidence type="ECO:0000259" key="5">
    <source>
        <dbReference type="PROSITE" id="PS50931"/>
    </source>
</evidence>
<feature type="domain" description="HTH lysR-type" evidence="5">
    <location>
        <begin position="8"/>
        <end position="65"/>
    </location>
</feature>
<dbReference type="GO" id="GO:0003700">
    <property type="term" value="F:DNA-binding transcription factor activity"/>
    <property type="evidence" value="ECO:0007669"/>
    <property type="project" value="InterPro"/>
</dbReference>
<dbReference type="EMBL" id="CP025003">
    <property type="protein sequence ID" value="ATZ95391.1"/>
    <property type="molecule type" value="Genomic_DNA"/>
</dbReference>
<dbReference type="FunFam" id="1.10.10.10:FF:000001">
    <property type="entry name" value="LysR family transcriptional regulator"/>
    <property type="match status" value="1"/>
</dbReference>
<dbReference type="InterPro" id="IPR000847">
    <property type="entry name" value="LysR_HTH_N"/>
</dbReference>
<evidence type="ECO:0000313" key="7">
    <source>
        <dbReference type="Proteomes" id="UP000231901"/>
    </source>
</evidence>
<dbReference type="SUPFAM" id="SSF53850">
    <property type="entry name" value="Periplasmic binding protein-like II"/>
    <property type="match status" value="1"/>
</dbReference>
<dbReference type="PANTHER" id="PTHR30537:SF5">
    <property type="entry name" value="HTH-TYPE TRANSCRIPTIONAL ACTIVATOR TTDR-RELATED"/>
    <property type="match status" value="1"/>
</dbReference>
<dbReference type="Pfam" id="PF03466">
    <property type="entry name" value="LysR_substrate"/>
    <property type="match status" value="1"/>
</dbReference>
<comment type="similarity">
    <text evidence="1">Belongs to the LysR transcriptional regulatory family.</text>
</comment>
<dbReference type="CDD" id="cd08475">
    <property type="entry name" value="PBP2_CrgA_like_6"/>
    <property type="match status" value="1"/>
</dbReference>
<dbReference type="KEGG" id="dfn:CVE23_16225"/>
<evidence type="ECO:0000313" key="6">
    <source>
        <dbReference type="EMBL" id="ATZ95391.1"/>
    </source>
</evidence>
<dbReference type="SUPFAM" id="SSF46785">
    <property type="entry name" value="Winged helix' DNA-binding domain"/>
    <property type="match status" value="1"/>
</dbReference>
<organism evidence="6 7">
    <name type="scientific">Dickeya fangzhongdai</name>
    <dbReference type="NCBI Taxonomy" id="1778540"/>
    <lineage>
        <taxon>Bacteria</taxon>
        <taxon>Pseudomonadati</taxon>
        <taxon>Pseudomonadota</taxon>
        <taxon>Gammaproteobacteria</taxon>
        <taxon>Enterobacterales</taxon>
        <taxon>Pectobacteriaceae</taxon>
        <taxon>Dickeya</taxon>
    </lineage>
</organism>
<protein>
    <submittedName>
        <fullName evidence="6">LysR family transcriptional regulator</fullName>
    </submittedName>
</protein>
<keyword evidence="3" id="KW-0238">DNA-binding</keyword>
<keyword evidence="7" id="KW-1185">Reference proteome</keyword>